<accession>A0A846MEI2</accession>
<evidence type="ECO:0000313" key="2">
    <source>
        <dbReference type="Proteomes" id="UP000532769"/>
    </source>
</evidence>
<dbReference type="EMBL" id="JAASRS010000001">
    <property type="protein sequence ID" value="NIK15052.1"/>
    <property type="molecule type" value="Genomic_DNA"/>
</dbReference>
<reference evidence="1 2" key="1">
    <citation type="submission" date="2020-03" db="EMBL/GenBank/DDBJ databases">
        <title>Genomic Encyclopedia of Archaeal and Bacterial Type Strains, Phase II (KMG-II): from individual species to whole genera.</title>
        <authorList>
            <person name="Goeker M."/>
        </authorList>
    </citation>
    <scope>NUCLEOTIDE SEQUENCE [LARGE SCALE GENOMIC DNA]</scope>
    <source>
        <strain evidence="1 2">DSM 4749</strain>
    </source>
</reference>
<proteinExistence type="predicted"/>
<name>A0A846MEI2_9BACL</name>
<gene>
    <name evidence="1" type="ORF">BDD39_001562</name>
</gene>
<comment type="caution">
    <text evidence="1">The sequence shown here is derived from an EMBL/GenBank/DDBJ whole genome shotgun (WGS) entry which is preliminary data.</text>
</comment>
<dbReference type="Proteomes" id="UP000532769">
    <property type="component" value="Unassembled WGS sequence"/>
</dbReference>
<organism evidence="1 2">
    <name type="scientific">Saccharococcus thermophilus</name>
    <dbReference type="NCBI Taxonomy" id="29396"/>
    <lineage>
        <taxon>Bacteria</taxon>
        <taxon>Bacillati</taxon>
        <taxon>Bacillota</taxon>
        <taxon>Bacilli</taxon>
        <taxon>Bacillales</taxon>
        <taxon>Anoxybacillaceae</taxon>
        <taxon>Saccharococcus</taxon>
    </lineage>
</organism>
<protein>
    <submittedName>
        <fullName evidence="1">Uncharacterized protein</fullName>
    </submittedName>
</protein>
<keyword evidence="2" id="KW-1185">Reference proteome</keyword>
<evidence type="ECO:0000313" key="1">
    <source>
        <dbReference type="EMBL" id="NIK15052.1"/>
    </source>
</evidence>
<dbReference type="AlphaFoldDB" id="A0A846MEI2"/>
<sequence>MFFHKGKDKPCQREKFLFRISLANQAVFRYNESKLIISQETRRDHACMVGESLSCLPWSLFVFLP</sequence>